<feature type="compositionally biased region" description="Low complexity" evidence="1">
    <location>
        <begin position="136"/>
        <end position="145"/>
    </location>
</feature>
<dbReference type="PROSITE" id="PS50234">
    <property type="entry name" value="VWFA"/>
    <property type="match status" value="1"/>
</dbReference>
<feature type="compositionally biased region" description="Low complexity" evidence="1">
    <location>
        <begin position="76"/>
        <end position="96"/>
    </location>
</feature>
<feature type="domain" description="VWFA" evidence="2">
    <location>
        <begin position="173"/>
        <end position="338"/>
    </location>
</feature>
<dbReference type="InterPro" id="IPR036465">
    <property type="entry name" value="vWFA_dom_sf"/>
</dbReference>
<dbReference type="SUPFAM" id="SSF53300">
    <property type="entry name" value="vWA-like"/>
    <property type="match status" value="1"/>
</dbReference>
<evidence type="ECO:0000259" key="2">
    <source>
        <dbReference type="PROSITE" id="PS50234"/>
    </source>
</evidence>
<reference evidence="3 4" key="1">
    <citation type="journal article" date="2020" name="Syst. Appl. Microbiol.">
        <title>Alienimonas chondri sp. nov., a novel planctomycete isolated from the biofilm of the red alga Chondrus crispus.</title>
        <authorList>
            <person name="Vitorino I."/>
            <person name="Albuquerque L."/>
            <person name="Wiegand S."/>
            <person name="Kallscheuer N."/>
            <person name="da Costa M.S."/>
            <person name="Lobo-da-Cunha A."/>
            <person name="Jogler C."/>
            <person name="Lage O.M."/>
        </authorList>
    </citation>
    <scope>NUCLEOTIDE SEQUENCE [LARGE SCALE GENOMIC DNA]</scope>
    <source>
        <strain evidence="3 4">LzC2</strain>
    </source>
</reference>
<dbReference type="Proteomes" id="UP000609651">
    <property type="component" value="Unassembled WGS sequence"/>
</dbReference>
<evidence type="ECO:0000256" key="1">
    <source>
        <dbReference type="SAM" id="MobiDB-lite"/>
    </source>
</evidence>
<dbReference type="Pfam" id="PF13768">
    <property type="entry name" value="VWA_3"/>
    <property type="match status" value="1"/>
</dbReference>
<dbReference type="RefSeq" id="WP_171186374.1">
    <property type="nucleotide sequence ID" value="NZ_WTPX01000054.1"/>
</dbReference>
<protein>
    <recommendedName>
        <fullName evidence="2">VWFA domain-containing protein</fullName>
    </recommendedName>
</protein>
<sequence length="338" mass="35437">MTSPDLTLPARPSRERGGLLPGWLTSLALHAALLALVATQLRSCAGSNTDGEAAEGFREVGIRLRPAEGTADSPNDAASPTPAEAAEAPPQPTADALSTGDATDAAEANRDAQPADDGPPTIGPGVGSVTGPMAPPGGAIDAPAGPVADPGALGAAGKRGVTEFFGLRAEAETFVYVVDRSGSMDASREFAIAKREVLASLATLGPKQRFQILFFNDSVKPMTERARMEDGFYYATGFNKTLANQFVSSVVPGGGTQPLTALEAALALKPDAIFFLTDGKKGLTAGDFSALRRLNKHDTRIHCVRFGQGRDTIRDNEITRLASEHDGGYQYRDVRDMR</sequence>
<accession>A0ABX1VCR9</accession>
<gene>
    <name evidence="3" type="ORF">LzC2_19760</name>
</gene>
<dbReference type="InterPro" id="IPR002035">
    <property type="entry name" value="VWF_A"/>
</dbReference>
<dbReference type="Gene3D" id="3.40.50.410">
    <property type="entry name" value="von Willebrand factor, type A domain"/>
    <property type="match status" value="1"/>
</dbReference>
<evidence type="ECO:0000313" key="3">
    <source>
        <dbReference type="EMBL" id="NNJ25900.1"/>
    </source>
</evidence>
<feature type="region of interest" description="Disordered" evidence="1">
    <location>
        <begin position="65"/>
        <end position="145"/>
    </location>
</feature>
<evidence type="ECO:0000313" key="4">
    <source>
        <dbReference type="Proteomes" id="UP000609651"/>
    </source>
</evidence>
<organism evidence="3 4">
    <name type="scientific">Alienimonas chondri</name>
    <dbReference type="NCBI Taxonomy" id="2681879"/>
    <lineage>
        <taxon>Bacteria</taxon>
        <taxon>Pseudomonadati</taxon>
        <taxon>Planctomycetota</taxon>
        <taxon>Planctomycetia</taxon>
        <taxon>Planctomycetales</taxon>
        <taxon>Planctomycetaceae</taxon>
        <taxon>Alienimonas</taxon>
    </lineage>
</organism>
<name>A0ABX1VCR9_9PLAN</name>
<comment type="caution">
    <text evidence="3">The sequence shown here is derived from an EMBL/GenBank/DDBJ whole genome shotgun (WGS) entry which is preliminary data.</text>
</comment>
<proteinExistence type="predicted"/>
<dbReference type="EMBL" id="WTPX01000054">
    <property type="protein sequence ID" value="NNJ25900.1"/>
    <property type="molecule type" value="Genomic_DNA"/>
</dbReference>
<keyword evidence="4" id="KW-1185">Reference proteome</keyword>